<keyword evidence="2" id="KW-0560">Oxidoreductase</keyword>
<proteinExistence type="inferred from homology"/>
<dbReference type="PRINTS" id="PR00081">
    <property type="entry name" value="GDHRDH"/>
</dbReference>
<dbReference type="FunFam" id="3.40.50.720:FF:000173">
    <property type="entry name" value="3-oxoacyl-[acyl-carrier protein] reductase"/>
    <property type="match status" value="1"/>
</dbReference>
<reference evidence="3 4" key="1">
    <citation type="journal article" date="2005" name="Int. J. Syst. Evol. Microbiol.">
        <title>Bacillus litoralis sp. nov., isolated from a tidal flat of the Yellow Sea in Korea.</title>
        <authorList>
            <person name="Yoon J.H."/>
            <person name="Oh T.K."/>
        </authorList>
    </citation>
    <scope>NUCLEOTIDE SEQUENCE [LARGE SCALE GENOMIC DNA]</scope>
    <source>
        <strain evidence="3 4">SW-211</strain>
    </source>
</reference>
<dbReference type="PANTHER" id="PTHR42879">
    <property type="entry name" value="3-OXOACYL-(ACYL-CARRIER-PROTEIN) REDUCTASE"/>
    <property type="match status" value="1"/>
</dbReference>
<dbReference type="Pfam" id="PF13561">
    <property type="entry name" value="adh_short_C2"/>
    <property type="match status" value="1"/>
</dbReference>
<dbReference type="PANTHER" id="PTHR42879:SF2">
    <property type="entry name" value="3-OXOACYL-[ACYL-CARRIER-PROTEIN] REDUCTASE FABG"/>
    <property type="match status" value="1"/>
</dbReference>
<comment type="similarity">
    <text evidence="1">Belongs to the short-chain dehydrogenases/reductases (SDR) family.</text>
</comment>
<sequence>MRHALITAGSKGLGKKVTEEFLKNGFSVTVNYHKDIEAVEKLKHTYSHMKDRMLFVQGDVTKKEDLTKIIELTLKRFGRIDCLINNAGPYIFERKKLADYTDEEWYQMIEGNLSSVFHLFKLVIPVMRQQQYGRIITYGFQGAESSPGWLHRAAFSAAKVGLVSLTKSISIEEAENGITANMICPGNIIGEMKEATIESSRTLADKNTPIGRSGTGEDIARTLAFICQEDSDMITGSIIEVTGGANVIHRYHI</sequence>
<evidence type="ECO:0000256" key="2">
    <source>
        <dbReference type="ARBA" id="ARBA00023002"/>
    </source>
</evidence>
<accession>A0A5C6W1M8</accession>
<gene>
    <name evidence="3" type="ORF">FS935_14215</name>
</gene>
<dbReference type="Gene3D" id="3.40.50.720">
    <property type="entry name" value="NAD(P)-binding Rossmann-like Domain"/>
    <property type="match status" value="1"/>
</dbReference>
<evidence type="ECO:0000313" key="3">
    <source>
        <dbReference type="EMBL" id="TXC90211.1"/>
    </source>
</evidence>
<comment type="caution">
    <text evidence="3">The sequence shown here is derived from an EMBL/GenBank/DDBJ whole genome shotgun (WGS) entry which is preliminary data.</text>
</comment>
<dbReference type="AlphaFoldDB" id="A0A5C6W1M8"/>
<evidence type="ECO:0000313" key="4">
    <source>
        <dbReference type="Proteomes" id="UP000321363"/>
    </source>
</evidence>
<keyword evidence="4" id="KW-1185">Reference proteome</keyword>
<evidence type="ECO:0000256" key="1">
    <source>
        <dbReference type="ARBA" id="ARBA00006484"/>
    </source>
</evidence>
<dbReference type="GO" id="GO:0016491">
    <property type="term" value="F:oxidoreductase activity"/>
    <property type="evidence" value="ECO:0007669"/>
    <property type="project" value="UniProtKB-KW"/>
</dbReference>
<protein>
    <submittedName>
        <fullName evidence="3">SDR family oxidoreductase</fullName>
    </submittedName>
</protein>
<dbReference type="InterPro" id="IPR002347">
    <property type="entry name" value="SDR_fam"/>
</dbReference>
<dbReference type="RefSeq" id="WP_146949312.1">
    <property type="nucleotide sequence ID" value="NZ_VOQF01000007.1"/>
</dbReference>
<dbReference type="CDD" id="cd05233">
    <property type="entry name" value="SDR_c"/>
    <property type="match status" value="1"/>
</dbReference>
<dbReference type="InterPro" id="IPR050259">
    <property type="entry name" value="SDR"/>
</dbReference>
<dbReference type="InterPro" id="IPR036291">
    <property type="entry name" value="NAD(P)-bd_dom_sf"/>
</dbReference>
<dbReference type="OrthoDB" id="9803333at2"/>
<organism evidence="3 4">
    <name type="scientific">Metabacillus litoralis</name>
    <dbReference type="NCBI Taxonomy" id="152268"/>
    <lineage>
        <taxon>Bacteria</taxon>
        <taxon>Bacillati</taxon>
        <taxon>Bacillota</taxon>
        <taxon>Bacilli</taxon>
        <taxon>Bacillales</taxon>
        <taxon>Bacillaceae</taxon>
        <taxon>Metabacillus</taxon>
    </lineage>
</organism>
<name>A0A5C6W1M8_9BACI</name>
<dbReference type="EMBL" id="VOQF01000007">
    <property type="protein sequence ID" value="TXC90211.1"/>
    <property type="molecule type" value="Genomic_DNA"/>
</dbReference>
<dbReference type="Proteomes" id="UP000321363">
    <property type="component" value="Unassembled WGS sequence"/>
</dbReference>
<dbReference type="SUPFAM" id="SSF51735">
    <property type="entry name" value="NAD(P)-binding Rossmann-fold domains"/>
    <property type="match status" value="1"/>
</dbReference>
<dbReference type="PRINTS" id="PR00080">
    <property type="entry name" value="SDRFAMILY"/>
</dbReference>